<dbReference type="Proteomes" id="UP000815325">
    <property type="component" value="Unassembled WGS sequence"/>
</dbReference>
<keyword evidence="2" id="KW-1185">Reference proteome</keyword>
<name>A0ABQ7GAI5_DUNSA</name>
<organism evidence="1 2">
    <name type="scientific">Dunaliella salina</name>
    <name type="common">Green alga</name>
    <name type="synonym">Protococcus salinus</name>
    <dbReference type="NCBI Taxonomy" id="3046"/>
    <lineage>
        <taxon>Eukaryota</taxon>
        <taxon>Viridiplantae</taxon>
        <taxon>Chlorophyta</taxon>
        <taxon>core chlorophytes</taxon>
        <taxon>Chlorophyceae</taxon>
        <taxon>CS clade</taxon>
        <taxon>Chlamydomonadales</taxon>
        <taxon>Dunaliellaceae</taxon>
        <taxon>Dunaliella</taxon>
    </lineage>
</organism>
<dbReference type="EMBL" id="MU069934">
    <property type="protein sequence ID" value="KAF5831620.1"/>
    <property type="molecule type" value="Genomic_DNA"/>
</dbReference>
<reference evidence="1" key="1">
    <citation type="submission" date="2017-08" db="EMBL/GenBank/DDBJ databases">
        <authorList>
            <person name="Polle J.E."/>
            <person name="Barry K."/>
            <person name="Cushman J."/>
            <person name="Schmutz J."/>
            <person name="Tran D."/>
            <person name="Hathwaick L.T."/>
            <person name="Yim W.C."/>
            <person name="Jenkins J."/>
            <person name="Mckie-Krisberg Z.M."/>
            <person name="Prochnik S."/>
            <person name="Lindquist E."/>
            <person name="Dockter R.B."/>
            <person name="Adam C."/>
            <person name="Molina H."/>
            <person name="Bunkerborg J."/>
            <person name="Jin E."/>
            <person name="Buchheim M."/>
            <person name="Magnuson J."/>
        </authorList>
    </citation>
    <scope>NUCLEOTIDE SEQUENCE</scope>
    <source>
        <strain evidence="1">CCAP 19/18</strain>
    </source>
</reference>
<proteinExistence type="predicted"/>
<comment type="caution">
    <text evidence="1">The sequence shown here is derived from an EMBL/GenBank/DDBJ whole genome shotgun (WGS) entry which is preliminary data.</text>
</comment>
<accession>A0ABQ7GAI5</accession>
<gene>
    <name evidence="1" type="ORF">DUNSADRAFT_12811</name>
</gene>
<evidence type="ECO:0000313" key="2">
    <source>
        <dbReference type="Proteomes" id="UP000815325"/>
    </source>
</evidence>
<evidence type="ECO:0000313" key="1">
    <source>
        <dbReference type="EMBL" id="KAF5831620.1"/>
    </source>
</evidence>
<sequence>MGAFQAQLERWASLTPTTVRSGRMSEVPPSWLVPRVAAFLGLTGLLWWGNYAMFWNQKPVTFDPEFQAEAKRIGNVAQRVNGPPVFLNPFRNRIPGNVTGPEDLQKESE</sequence>
<protein>
    <submittedName>
        <fullName evidence="1">Uncharacterized protein</fullName>
    </submittedName>
</protein>